<dbReference type="PANTHER" id="PTHR43544:SF7">
    <property type="entry name" value="NADB-LER2"/>
    <property type="match status" value="1"/>
</dbReference>
<reference evidence="4 5" key="1">
    <citation type="journal article" date="2019" name="Sci. Rep.">
        <title>A multi-omics analysis of the grapevine pathogen Lasiodiplodia theobromae reveals that temperature affects the expression of virulence- and pathogenicity-related genes.</title>
        <authorList>
            <person name="Felix C."/>
            <person name="Meneses R."/>
            <person name="Goncalves M.F.M."/>
            <person name="Tilleman L."/>
            <person name="Duarte A.S."/>
            <person name="Jorrin-Novo J.V."/>
            <person name="Van de Peer Y."/>
            <person name="Deforce D."/>
            <person name="Van Nieuwerburgh F."/>
            <person name="Esteves A.C."/>
            <person name="Alves A."/>
        </authorList>
    </citation>
    <scope>NUCLEOTIDE SEQUENCE [LARGE SCALE GENOMIC DNA]</scope>
    <source>
        <strain evidence="4 5">LA-SOL3</strain>
    </source>
</reference>
<dbReference type="GO" id="GO:0016491">
    <property type="term" value="F:oxidoreductase activity"/>
    <property type="evidence" value="ECO:0007669"/>
    <property type="project" value="UniProtKB-KW"/>
</dbReference>
<dbReference type="InterPro" id="IPR036291">
    <property type="entry name" value="NAD(P)-bd_dom_sf"/>
</dbReference>
<evidence type="ECO:0000313" key="4">
    <source>
        <dbReference type="EMBL" id="KAB2572375.1"/>
    </source>
</evidence>
<dbReference type="PANTHER" id="PTHR43544">
    <property type="entry name" value="SHORT-CHAIN DEHYDROGENASE/REDUCTASE"/>
    <property type="match status" value="1"/>
</dbReference>
<dbReference type="Proteomes" id="UP000325902">
    <property type="component" value="Unassembled WGS sequence"/>
</dbReference>
<keyword evidence="5" id="KW-1185">Reference proteome</keyword>
<evidence type="ECO:0000256" key="1">
    <source>
        <dbReference type="ARBA" id="ARBA00006484"/>
    </source>
</evidence>
<keyword evidence="2" id="KW-0521">NADP</keyword>
<accession>A0A5N5D3W2</accession>
<evidence type="ECO:0000256" key="3">
    <source>
        <dbReference type="ARBA" id="ARBA00023002"/>
    </source>
</evidence>
<dbReference type="CDD" id="cd05325">
    <property type="entry name" value="carb_red_sniffer_like_SDR_c"/>
    <property type="match status" value="1"/>
</dbReference>
<dbReference type="PRINTS" id="PR00081">
    <property type="entry name" value="GDHRDH"/>
</dbReference>
<evidence type="ECO:0000256" key="2">
    <source>
        <dbReference type="ARBA" id="ARBA00022857"/>
    </source>
</evidence>
<dbReference type="SUPFAM" id="SSF51735">
    <property type="entry name" value="NAD(P)-binding Rossmann-fold domains"/>
    <property type="match status" value="1"/>
</dbReference>
<dbReference type="AlphaFoldDB" id="A0A5N5D3W2"/>
<organism evidence="4 5">
    <name type="scientific">Lasiodiplodia theobromae</name>
    <dbReference type="NCBI Taxonomy" id="45133"/>
    <lineage>
        <taxon>Eukaryota</taxon>
        <taxon>Fungi</taxon>
        <taxon>Dikarya</taxon>
        <taxon>Ascomycota</taxon>
        <taxon>Pezizomycotina</taxon>
        <taxon>Dothideomycetes</taxon>
        <taxon>Dothideomycetes incertae sedis</taxon>
        <taxon>Botryosphaeriales</taxon>
        <taxon>Botryosphaeriaceae</taxon>
        <taxon>Lasiodiplodia</taxon>
    </lineage>
</organism>
<dbReference type="Pfam" id="PF00106">
    <property type="entry name" value="adh_short"/>
    <property type="match status" value="1"/>
</dbReference>
<keyword evidence="3" id="KW-0560">Oxidoreductase</keyword>
<dbReference type="OrthoDB" id="9876299at2759"/>
<name>A0A5N5D3W2_9PEZI</name>
<comment type="caution">
    <text evidence="4">The sequence shown here is derived from an EMBL/GenBank/DDBJ whole genome shotgun (WGS) entry which is preliminary data.</text>
</comment>
<dbReference type="InterPro" id="IPR051468">
    <property type="entry name" value="Fungal_SecMetab_SDRs"/>
</dbReference>
<dbReference type="EMBL" id="VCHE01000079">
    <property type="protein sequence ID" value="KAB2572375.1"/>
    <property type="molecule type" value="Genomic_DNA"/>
</dbReference>
<sequence length="254" mass="27102">MAPNTVVLITGVNRGIGHGLFKTYLSRPNHVVIGAVRDPLNPLSKSLLDLPAAEGSKAIVVKIDSASETDPFEAVKSLQVDYGVTKLDVVIANAGILKNFPQVKDVRPAEMKEHFDVNVVGPVVLFQAVLPLLEAATKDGASPPKFITIGSSAGSIGGMELRPFPNAAYAPGKAALHYLTKKIHTEHPELIALPIDPGWPRSEMGNFAANHFGIAEAEITVEDSVAGILKIVDNATREKTSGKLMVWDGTECPW</sequence>
<proteinExistence type="inferred from homology"/>
<protein>
    <submittedName>
        <fullName evidence="4">Putative sterigmatocystin biosynthesis ketoreductase stcE</fullName>
    </submittedName>
</protein>
<evidence type="ECO:0000313" key="5">
    <source>
        <dbReference type="Proteomes" id="UP000325902"/>
    </source>
</evidence>
<dbReference type="Gene3D" id="3.40.50.720">
    <property type="entry name" value="NAD(P)-binding Rossmann-like Domain"/>
    <property type="match status" value="1"/>
</dbReference>
<gene>
    <name evidence="4" type="primary">stcE</name>
    <name evidence="4" type="ORF">DBV05_g8933</name>
</gene>
<comment type="similarity">
    <text evidence="1">Belongs to the short-chain dehydrogenases/reductases (SDR) family.</text>
</comment>
<dbReference type="GO" id="GO:0005737">
    <property type="term" value="C:cytoplasm"/>
    <property type="evidence" value="ECO:0007669"/>
    <property type="project" value="TreeGrafter"/>
</dbReference>
<dbReference type="InterPro" id="IPR002347">
    <property type="entry name" value="SDR_fam"/>
</dbReference>